<dbReference type="GeneID" id="20090390"/>
<dbReference type="RefSeq" id="XP_008879026.1">
    <property type="nucleotide sequence ID" value="XM_008880804.1"/>
</dbReference>
<dbReference type="EMBL" id="KI914001">
    <property type="protein sequence ID" value="ETV92275.1"/>
    <property type="molecule type" value="Genomic_DNA"/>
</dbReference>
<feature type="region of interest" description="Disordered" evidence="1">
    <location>
        <begin position="323"/>
        <end position="343"/>
    </location>
</feature>
<evidence type="ECO:0000256" key="1">
    <source>
        <dbReference type="SAM" id="MobiDB-lite"/>
    </source>
</evidence>
<sequence>MMARVGRRHTRRPPLDATTVRSVRSLTASRAPIMLTSPAGEVIEISSDDDSDVVVDMVIPAPANSPFSEYGGYYSPTGGAVRRKKRKPAVPTTLKTPEQELHDTAVLAARMFDQNAALSPEVKSMYSQVAWCRLRGWPYWPGYVCSPHMLAVDSETMEAFVPFMSTHYWIYFYGCNKRCCTTTHSTRTAAVPHSSVVPWDDASKPYREGYPSGGPHRAIGLADAVDLAEEYKLPADERVAWVISRVKTKVMCRGGGWCIVSQNGGALRLMRGYCCEQESAQAARKTRRRYEPTVEMNDAIDGAVRGISATGQLKGATMLRDMQLDESPAQSSQAPTPNAATTP</sequence>
<gene>
    <name evidence="3" type="ORF">H310_13340</name>
</gene>
<dbReference type="Pfam" id="PF00855">
    <property type="entry name" value="PWWP"/>
    <property type="match status" value="1"/>
</dbReference>
<reference evidence="3" key="1">
    <citation type="submission" date="2013-12" db="EMBL/GenBank/DDBJ databases">
        <title>The Genome Sequence of Aphanomyces invadans NJM9701.</title>
        <authorList>
            <consortium name="The Broad Institute Genomics Platform"/>
            <person name="Russ C."/>
            <person name="Tyler B."/>
            <person name="van West P."/>
            <person name="Dieguez-Uribeondo J."/>
            <person name="Young S.K."/>
            <person name="Zeng Q."/>
            <person name="Gargeya S."/>
            <person name="Fitzgerald M."/>
            <person name="Abouelleil A."/>
            <person name="Alvarado L."/>
            <person name="Chapman S.B."/>
            <person name="Gainer-Dewar J."/>
            <person name="Goldberg J."/>
            <person name="Griggs A."/>
            <person name="Gujja S."/>
            <person name="Hansen M."/>
            <person name="Howarth C."/>
            <person name="Imamovic A."/>
            <person name="Ireland A."/>
            <person name="Larimer J."/>
            <person name="McCowan C."/>
            <person name="Murphy C."/>
            <person name="Pearson M."/>
            <person name="Poon T.W."/>
            <person name="Priest M."/>
            <person name="Roberts A."/>
            <person name="Saif S."/>
            <person name="Shea T."/>
            <person name="Sykes S."/>
            <person name="Wortman J."/>
            <person name="Nusbaum C."/>
            <person name="Birren B."/>
        </authorList>
    </citation>
    <scope>NUCLEOTIDE SEQUENCE [LARGE SCALE GENOMIC DNA]</scope>
    <source>
        <strain evidence="3">NJM9701</strain>
    </source>
</reference>
<dbReference type="OrthoDB" id="62853at2759"/>
<dbReference type="AlphaFoldDB" id="A0A024TDP4"/>
<dbReference type="STRING" id="157072.A0A024TDP4"/>
<name>A0A024TDP4_9STRA</name>
<proteinExistence type="predicted"/>
<dbReference type="InterPro" id="IPR000313">
    <property type="entry name" value="PWWP_dom"/>
</dbReference>
<evidence type="ECO:0000259" key="2">
    <source>
        <dbReference type="PROSITE" id="PS50812"/>
    </source>
</evidence>
<organism evidence="3">
    <name type="scientific">Aphanomyces invadans</name>
    <dbReference type="NCBI Taxonomy" id="157072"/>
    <lineage>
        <taxon>Eukaryota</taxon>
        <taxon>Sar</taxon>
        <taxon>Stramenopiles</taxon>
        <taxon>Oomycota</taxon>
        <taxon>Saprolegniomycetes</taxon>
        <taxon>Saprolegniales</taxon>
        <taxon>Verrucalvaceae</taxon>
        <taxon>Aphanomyces</taxon>
    </lineage>
</organism>
<dbReference type="SUPFAM" id="SSF63748">
    <property type="entry name" value="Tudor/PWWP/MBT"/>
    <property type="match status" value="1"/>
</dbReference>
<evidence type="ECO:0000313" key="3">
    <source>
        <dbReference type="EMBL" id="ETV92275.1"/>
    </source>
</evidence>
<dbReference type="PROSITE" id="PS50812">
    <property type="entry name" value="PWWP"/>
    <property type="match status" value="1"/>
</dbReference>
<dbReference type="Gene3D" id="2.30.30.140">
    <property type="match status" value="1"/>
</dbReference>
<protein>
    <recommendedName>
        <fullName evidence="2">PWWP domain-containing protein</fullName>
    </recommendedName>
</protein>
<feature type="domain" description="PWWP" evidence="2">
    <location>
        <begin position="126"/>
        <end position="202"/>
    </location>
</feature>
<feature type="compositionally biased region" description="Polar residues" evidence="1">
    <location>
        <begin position="328"/>
        <end position="343"/>
    </location>
</feature>
<dbReference type="CDD" id="cd05162">
    <property type="entry name" value="PWWP"/>
    <property type="match status" value="1"/>
</dbReference>
<accession>A0A024TDP4</accession>
<dbReference type="VEuPathDB" id="FungiDB:H310_13340"/>